<sequence length="140" mass="15785">MQGAKAGFVFSYMGMYFACTEAKNRIIDGKLFTALLPLPESMQCLICRSLPRSLSLSINQSVGRSPAVERRRREMDNYMNRLPAGFGLDIDSTIELERELVLEGHREVNGGECERSIFFPRPGASLAQWQRDCPRLDPPS</sequence>
<dbReference type="AlphaFoldDB" id="A0A2R6WNK9"/>
<reference evidence="2" key="1">
    <citation type="journal article" date="2017" name="Cell">
        <title>Insights into land plant evolution garnered from the Marchantia polymorpha genome.</title>
        <authorList>
            <person name="Bowman J.L."/>
            <person name="Kohchi T."/>
            <person name="Yamato K.T."/>
            <person name="Jenkins J."/>
            <person name="Shu S."/>
            <person name="Ishizaki K."/>
            <person name="Yamaoka S."/>
            <person name="Nishihama R."/>
            <person name="Nakamura Y."/>
            <person name="Berger F."/>
            <person name="Adam C."/>
            <person name="Aki S.S."/>
            <person name="Althoff F."/>
            <person name="Araki T."/>
            <person name="Arteaga-Vazquez M.A."/>
            <person name="Balasubrmanian S."/>
            <person name="Barry K."/>
            <person name="Bauer D."/>
            <person name="Boehm C.R."/>
            <person name="Briginshaw L."/>
            <person name="Caballero-Perez J."/>
            <person name="Catarino B."/>
            <person name="Chen F."/>
            <person name="Chiyoda S."/>
            <person name="Chovatia M."/>
            <person name="Davies K.M."/>
            <person name="Delmans M."/>
            <person name="Demura T."/>
            <person name="Dierschke T."/>
            <person name="Dolan L."/>
            <person name="Dorantes-Acosta A.E."/>
            <person name="Eklund D.M."/>
            <person name="Florent S.N."/>
            <person name="Flores-Sandoval E."/>
            <person name="Fujiyama A."/>
            <person name="Fukuzawa H."/>
            <person name="Galik B."/>
            <person name="Grimanelli D."/>
            <person name="Grimwood J."/>
            <person name="Grossniklaus U."/>
            <person name="Hamada T."/>
            <person name="Haseloff J."/>
            <person name="Hetherington A.J."/>
            <person name="Higo A."/>
            <person name="Hirakawa Y."/>
            <person name="Hundley H.N."/>
            <person name="Ikeda Y."/>
            <person name="Inoue K."/>
            <person name="Inoue S.I."/>
            <person name="Ishida S."/>
            <person name="Jia Q."/>
            <person name="Kakita M."/>
            <person name="Kanazawa T."/>
            <person name="Kawai Y."/>
            <person name="Kawashima T."/>
            <person name="Kennedy M."/>
            <person name="Kinose K."/>
            <person name="Kinoshita T."/>
            <person name="Kohara Y."/>
            <person name="Koide E."/>
            <person name="Komatsu K."/>
            <person name="Kopischke S."/>
            <person name="Kubo M."/>
            <person name="Kyozuka J."/>
            <person name="Lagercrantz U."/>
            <person name="Lin S.S."/>
            <person name="Lindquist E."/>
            <person name="Lipzen A.M."/>
            <person name="Lu C.W."/>
            <person name="De Luna E."/>
            <person name="Martienssen R.A."/>
            <person name="Minamino N."/>
            <person name="Mizutani M."/>
            <person name="Mizutani M."/>
            <person name="Mochizuki N."/>
            <person name="Monte I."/>
            <person name="Mosher R."/>
            <person name="Nagasaki H."/>
            <person name="Nakagami H."/>
            <person name="Naramoto S."/>
            <person name="Nishitani K."/>
            <person name="Ohtani M."/>
            <person name="Okamoto T."/>
            <person name="Okumura M."/>
            <person name="Phillips J."/>
            <person name="Pollak B."/>
            <person name="Reinders A."/>
            <person name="Rovekamp M."/>
            <person name="Sano R."/>
            <person name="Sawa S."/>
            <person name="Schmid M.W."/>
            <person name="Shirakawa M."/>
            <person name="Solano R."/>
            <person name="Spunde A."/>
            <person name="Suetsugu N."/>
            <person name="Sugano S."/>
            <person name="Sugiyama A."/>
            <person name="Sun R."/>
            <person name="Suzuki Y."/>
            <person name="Takenaka M."/>
            <person name="Takezawa D."/>
            <person name="Tomogane H."/>
            <person name="Tsuzuki M."/>
            <person name="Ueda T."/>
            <person name="Umeda M."/>
            <person name="Ward J.M."/>
            <person name="Watanabe Y."/>
            <person name="Yazaki K."/>
            <person name="Yokoyama R."/>
            <person name="Yoshitake Y."/>
            <person name="Yotsui I."/>
            <person name="Zachgo S."/>
            <person name="Schmutz J."/>
        </authorList>
    </citation>
    <scope>NUCLEOTIDE SEQUENCE [LARGE SCALE GENOMIC DNA]</scope>
    <source>
        <strain evidence="2">Tak-1</strain>
    </source>
</reference>
<evidence type="ECO:0000313" key="1">
    <source>
        <dbReference type="EMBL" id="PTQ35430.1"/>
    </source>
</evidence>
<proteinExistence type="predicted"/>
<organism evidence="1 2">
    <name type="scientific">Marchantia polymorpha</name>
    <name type="common">Common liverwort</name>
    <name type="synonym">Marchantia aquatica</name>
    <dbReference type="NCBI Taxonomy" id="3197"/>
    <lineage>
        <taxon>Eukaryota</taxon>
        <taxon>Viridiplantae</taxon>
        <taxon>Streptophyta</taxon>
        <taxon>Embryophyta</taxon>
        <taxon>Marchantiophyta</taxon>
        <taxon>Marchantiopsida</taxon>
        <taxon>Marchantiidae</taxon>
        <taxon>Marchantiales</taxon>
        <taxon>Marchantiaceae</taxon>
        <taxon>Marchantia</taxon>
    </lineage>
</organism>
<protein>
    <submittedName>
        <fullName evidence="1">Uncharacterized protein</fullName>
    </submittedName>
</protein>
<dbReference type="Proteomes" id="UP000244005">
    <property type="component" value="Unassembled WGS sequence"/>
</dbReference>
<evidence type="ECO:0000313" key="2">
    <source>
        <dbReference type="Proteomes" id="UP000244005"/>
    </source>
</evidence>
<dbReference type="EMBL" id="KZ772743">
    <property type="protein sequence ID" value="PTQ35430.1"/>
    <property type="molecule type" value="Genomic_DNA"/>
</dbReference>
<gene>
    <name evidence="1" type="ORF">MARPO_0071s0046</name>
</gene>
<name>A0A2R6WNK9_MARPO</name>
<keyword evidence="2" id="KW-1185">Reference proteome</keyword>
<accession>A0A2R6WNK9</accession>